<evidence type="ECO:0000313" key="2">
    <source>
        <dbReference type="EMBL" id="GFN74182.1"/>
    </source>
</evidence>
<dbReference type="AlphaFoldDB" id="A0AAV3XW22"/>
<dbReference type="Proteomes" id="UP000735302">
    <property type="component" value="Unassembled WGS sequence"/>
</dbReference>
<name>A0AAV3XW22_9GAST</name>
<reference evidence="2 3" key="1">
    <citation type="journal article" date="2021" name="Elife">
        <title>Chloroplast acquisition without the gene transfer in kleptoplastic sea slugs, Plakobranchus ocellatus.</title>
        <authorList>
            <person name="Maeda T."/>
            <person name="Takahashi S."/>
            <person name="Yoshida T."/>
            <person name="Shimamura S."/>
            <person name="Takaki Y."/>
            <person name="Nagai Y."/>
            <person name="Toyoda A."/>
            <person name="Suzuki Y."/>
            <person name="Arimoto A."/>
            <person name="Ishii H."/>
            <person name="Satoh N."/>
            <person name="Nishiyama T."/>
            <person name="Hasebe M."/>
            <person name="Maruyama T."/>
            <person name="Minagawa J."/>
            <person name="Obokata J."/>
            <person name="Shigenobu S."/>
        </authorList>
    </citation>
    <scope>NUCLEOTIDE SEQUENCE [LARGE SCALE GENOMIC DNA]</scope>
</reference>
<evidence type="ECO:0000259" key="1">
    <source>
        <dbReference type="PROSITE" id="PS50024"/>
    </source>
</evidence>
<dbReference type="Gene3D" id="3.30.70.960">
    <property type="entry name" value="SEA domain"/>
    <property type="match status" value="2"/>
</dbReference>
<protein>
    <recommendedName>
        <fullName evidence="1">SEA domain-containing protein</fullName>
    </recommendedName>
</protein>
<dbReference type="InterPro" id="IPR036364">
    <property type="entry name" value="SEA_dom_sf"/>
</dbReference>
<proteinExistence type="predicted"/>
<sequence length="291" mass="33286">MDDLIKLPSDSSQALNNIRRVEVDMSLRILNVTYLSAMANNSSATFRLVAKPVCTEVNSFFVGSNYSADYLGCEVRLISDASLLVEFTLAFNGSHHLDRLRWHVYDIIEGGTTKHLVRERQLVYVLLGYFMVDIRTNWNLAFDGVEARLTFPVFNLNYSYTLQDQNSYDFRRIATPFCADVRSILTARIKSPFARRYHTCYVTNIRPGPDSISFHVQFVGREWRLLQKMLVYILFDGAREAIIQDQTMKMIGPLIITPYKVDFIIKPINVTSVIPSTPLSSTTTPTTTQRE</sequence>
<comment type="caution">
    <text evidence="2">The sequence shown here is derived from an EMBL/GenBank/DDBJ whole genome shotgun (WGS) entry which is preliminary data.</text>
</comment>
<feature type="domain" description="SEA" evidence="1">
    <location>
        <begin position="19"/>
        <end position="137"/>
    </location>
</feature>
<keyword evidence="3" id="KW-1185">Reference proteome</keyword>
<gene>
    <name evidence="2" type="ORF">PoB_000068800</name>
</gene>
<dbReference type="Pfam" id="PF01390">
    <property type="entry name" value="SEA"/>
    <property type="match status" value="1"/>
</dbReference>
<dbReference type="SUPFAM" id="SSF82671">
    <property type="entry name" value="SEA domain"/>
    <property type="match status" value="2"/>
</dbReference>
<accession>A0AAV3XW22</accession>
<dbReference type="InterPro" id="IPR000082">
    <property type="entry name" value="SEA_dom"/>
</dbReference>
<dbReference type="EMBL" id="BLXT01000055">
    <property type="protein sequence ID" value="GFN74182.1"/>
    <property type="molecule type" value="Genomic_DNA"/>
</dbReference>
<organism evidence="2 3">
    <name type="scientific">Plakobranchus ocellatus</name>
    <dbReference type="NCBI Taxonomy" id="259542"/>
    <lineage>
        <taxon>Eukaryota</taxon>
        <taxon>Metazoa</taxon>
        <taxon>Spiralia</taxon>
        <taxon>Lophotrochozoa</taxon>
        <taxon>Mollusca</taxon>
        <taxon>Gastropoda</taxon>
        <taxon>Heterobranchia</taxon>
        <taxon>Euthyneura</taxon>
        <taxon>Panpulmonata</taxon>
        <taxon>Sacoglossa</taxon>
        <taxon>Placobranchoidea</taxon>
        <taxon>Plakobranchidae</taxon>
        <taxon>Plakobranchus</taxon>
    </lineage>
</organism>
<evidence type="ECO:0000313" key="3">
    <source>
        <dbReference type="Proteomes" id="UP000735302"/>
    </source>
</evidence>
<dbReference type="PROSITE" id="PS50024">
    <property type="entry name" value="SEA"/>
    <property type="match status" value="1"/>
</dbReference>